<dbReference type="EMBL" id="PKPP01003560">
    <property type="protein sequence ID" value="PWA68819.1"/>
    <property type="molecule type" value="Genomic_DNA"/>
</dbReference>
<sequence>MAPKLLLLKSLLWMNGMLGHQGLLLMRIKPYLCLTLGGTRLGYSSLLTCGFPIGYDISMIERWKPPREINFVEATGSDVEVE</sequence>
<dbReference type="AlphaFoldDB" id="A0A2U1N5Q6"/>
<proteinExistence type="predicted"/>
<accession>A0A2U1N5Q6</accession>
<keyword evidence="3" id="KW-1185">Reference proteome</keyword>
<evidence type="ECO:0000256" key="1">
    <source>
        <dbReference type="SAM" id="SignalP"/>
    </source>
</evidence>
<evidence type="ECO:0000313" key="3">
    <source>
        <dbReference type="Proteomes" id="UP000245207"/>
    </source>
</evidence>
<feature type="signal peptide" evidence="1">
    <location>
        <begin position="1"/>
        <end position="19"/>
    </location>
</feature>
<keyword evidence="1" id="KW-0732">Signal</keyword>
<protein>
    <submittedName>
        <fullName evidence="2">Uncharacterized protein</fullName>
    </submittedName>
</protein>
<comment type="caution">
    <text evidence="2">The sequence shown here is derived from an EMBL/GenBank/DDBJ whole genome shotgun (WGS) entry which is preliminary data.</text>
</comment>
<name>A0A2U1N5Q6_ARTAN</name>
<feature type="chain" id="PRO_5015669575" evidence="1">
    <location>
        <begin position="20"/>
        <end position="82"/>
    </location>
</feature>
<dbReference type="Proteomes" id="UP000245207">
    <property type="component" value="Unassembled WGS sequence"/>
</dbReference>
<organism evidence="2 3">
    <name type="scientific">Artemisia annua</name>
    <name type="common">Sweet wormwood</name>
    <dbReference type="NCBI Taxonomy" id="35608"/>
    <lineage>
        <taxon>Eukaryota</taxon>
        <taxon>Viridiplantae</taxon>
        <taxon>Streptophyta</taxon>
        <taxon>Embryophyta</taxon>
        <taxon>Tracheophyta</taxon>
        <taxon>Spermatophyta</taxon>
        <taxon>Magnoliopsida</taxon>
        <taxon>eudicotyledons</taxon>
        <taxon>Gunneridae</taxon>
        <taxon>Pentapetalae</taxon>
        <taxon>asterids</taxon>
        <taxon>campanulids</taxon>
        <taxon>Asterales</taxon>
        <taxon>Asteraceae</taxon>
        <taxon>Asteroideae</taxon>
        <taxon>Anthemideae</taxon>
        <taxon>Artemisiinae</taxon>
        <taxon>Artemisia</taxon>
    </lineage>
</organism>
<gene>
    <name evidence="2" type="ORF">CTI12_AA304200</name>
</gene>
<evidence type="ECO:0000313" key="2">
    <source>
        <dbReference type="EMBL" id="PWA68819.1"/>
    </source>
</evidence>
<reference evidence="2 3" key="1">
    <citation type="journal article" date="2018" name="Mol. Plant">
        <title>The genome of Artemisia annua provides insight into the evolution of Asteraceae family and artemisinin biosynthesis.</title>
        <authorList>
            <person name="Shen Q."/>
            <person name="Zhang L."/>
            <person name="Liao Z."/>
            <person name="Wang S."/>
            <person name="Yan T."/>
            <person name="Shi P."/>
            <person name="Liu M."/>
            <person name="Fu X."/>
            <person name="Pan Q."/>
            <person name="Wang Y."/>
            <person name="Lv Z."/>
            <person name="Lu X."/>
            <person name="Zhang F."/>
            <person name="Jiang W."/>
            <person name="Ma Y."/>
            <person name="Chen M."/>
            <person name="Hao X."/>
            <person name="Li L."/>
            <person name="Tang Y."/>
            <person name="Lv G."/>
            <person name="Zhou Y."/>
            <person name="Sun X."/>
            <person name="Brodelius P.E."/>
            <person name="Rose J.K.C."/>
            <person name="Tang K."/>
        </authorList>
    </citation>
    <scope>NUCLEOTIDE SEQUENCE [LARGE SCALE GENOMIC DNA]</scope>
    <source>
        <strain evidence="3">cv. Huhao1</strain>
        <tissue evidence="2">Leaf</tissue>
    </source>
</reference>